<keyword evidence="3" id="KW-1185">Reference proteome</keyword>
<accession>A0A3N0IVP9</accession>
<evidence type="ECO:0000313" key="1">
    <source>
        <dbReference type="EMBL" id="RDB62922.1"/>
    </source>
</evidence>
<evidence type="ECO:0000313" key="3">
    <source>
        <dbReference type="Proteomes" id="UP000253817"/>
    </source>
</evidence>
<organism evidence="2 4">
    <name type="scientific">Eggerthella sinensis</name>
    <dbReference type="NCBI Taxonomy" id="242230"/>
    <lineage>
        <taxon>Bacteria</taxon>
        <taxon>Bacillati</taxon>
        <taxon>Actinomycetota</taxon>
        <taxon>Coriobacteriia</taxon>
        <taxon>Eggerthellales</taxon>
        <taxon>Eggerthellaceae</taxon>
        <taxon>Eggerthella</taxon>
    </lineage>
</organism>
<sequence>MAALCMFYGIVISMYNEANERHHLGHIHAKCAGFRASIGFDGRVLSGELPFKKLTLVRAWIVLHREELEADWALLGEGREAFRIEPLR</sequence>
<dbReference type="InterPro" id="IPR025427">
    <property type="entry name" value="DUF4160"/>
</dbReference>
<reference evidence="2" key="3">
    <citation type="journal article" date="2019" name="Microbiol. Resour. Announc.">
        <title>Draft Genome Sequences of Type Strains of Gordonibacter faecihominis, Paraeggerthella hongkongensis, Parvibacter caecicola,Slackia equolifaciens, Slackia faecicanis, and Slackia isoflavoniconvertens.</title>
        <authorList>
            <person name="Danylec N."/>
            <person name="Stoll D.A."/>
            <person name="Dotsch A."/>
            <person name="Huch M."/>
        </authorList>
    </citation>
    <scope>NUCLEOTIDE SEQUENCE</scope>
    <source>
        <strain evidence="2">DSM 16107</strain>
    </source>
</reference>
<reference evidence="1 3" key="1">
    <citation type="journal article" date="2018" name="Elife">
        <title>Discovery and characterization of a prevalent human gut bacterial enzyme sufficient for the inactivation of a family of plant toxins.</title>
        <authorList>
            <person name="Koppel N."/>
            <person name="Bisanz J.E."/>
            <person name="Pandelia M.E."/>
            <person name="Turnbaugh P.J."/>
            <person name="Balskus E.P."/>
        </authorList>
    </citation>
    <scope>NUCLEOTIDE SEQUENCE [LARGE SCALE GENOMIC DNA]</scope>
    <source>
        <strain evidence="1 3">DSM 16107</strain>
    </source>
</reference>
<comment type="caution">
    <text evidence="2">The sequence shown here is derived from an EMBL/GenBank/DDBJ whole genome shotgun (WGS) entry which is preliminary data.</text>
</comment>
<protein>
    <submittedName>
        <fullName evidence="2">DUF4160 domain-containing protein</fullName>
    </submittedName>
</protein>
<dbReference type="Pfam" id="PF13711">
    <property type="entry name" value="DUF4160"/>
    <property type="match status" value="1"/>
</dbReference>
<dbReference type="Proteomes" id="UP000270112">
    <property type="component" value="Unassembled WGS sequence"/>
</dbReference>
<reference evidence="4" key="2">
    <citation type="submission" date="2018-05" db="EMBL/GenBank/DDBJ databases">
        <title>Genome Sequencing of selected type strains of the family Eggerthellaceae.</title>
        <authorList>
            <person name="Danylec N."/>
            <person name="Stoll D.A."/>
            <person name="Doetsch A."/>
            <person name="Huch M."/>
        </authorList>
    </citation>
    <scope>NUCLEOTIDE SEQUENCE [LARGE SCALE GENOMIC DNA]</scope>
    <source>
        <strain evidence="4">DSM 16107</strain>
    </source>
</reference>
<dbReference type="OrthoDB" id="122670at2"/>
<evidence type="ECO:0000313" key="4">
    <source>
        <dbReference type="Proteomes" id="UP000270112"/>
    </source>
</evidence>
<evidence type="ECO:0000313" key="2">
    <source>
        <dbReference type="EMBL" id="RNM41071.1"/>
    </source>
</evidence>
<gene>
    <name evidence="1" type="ORF">C1876_16990</name>
    <name evidence="2" type="ORF">DMP09_11305</name>
</gene>
<dbReference type="EMBL" id="QICC01000050">
    <property type="protein sequence ID" value="RNM41071.1"/>
    <property type="molecule type" value="Genomic_DNA"/>
</dbReference>
<dbReference type="RefSeq" id="WP_114547904.1">
    <property type="nucleotide sequence ID" value="NZ_PPTT01000051.1"/>
</dbReference>
<proteinExistence type="predicted"/>
<dbReference type="EMBL" id="PPTT01000051">
    <property type="protein sequence ID" value="RDB62922.1"/>
    <property type="molecule type" value="Genomic_DNA"/>
</dbReference>
<dbReference type="Proteomes" id="UP000253817">
    <property type="component" value="Unassembled WGS sequence"/>
</dbReference>
<dbReference type="AlphaFoldDB" id="A0A3N0IVP9"/>
<name>A0A3N0IVP9_9ACTN</name>